<dbReference type="EMBL" id="JAEQND010000019">
    <property type="protein sequence ID" value="MBL0428506.1"/>
    <property type="molecule type" value="Genomic_DNA"/>
</dbReference>
<dbReference type="InterPro" id="IPR005495">
    <property type="entry name" value="LptG/LptF_permease"/>
</dbReference>
<evidence type="ECO:0000313" key="8">
    <source>
        <dbReference type="Proteomes" id="UP000622707"/>
    </source>
</evidence>
<comment type="caution">
    <text evidence="7">The sequence shown here is derived from an EMBL/GenBank/DDBJ whole genome shotgun (WGS) entry which is preliminary data.</text>
</comment>
<dbReference type="RefSeq" id="WP_201693151.1">
    <property type="nucleotide sequence ID" value="NZ_JAEQND010000019.1"/>
</dbReference>
<reference evidence="7 8" key="1">
    <citation type="journal article" date="2017" name="Int. J. Syst. Evol. Microbiol.">
        <title>Ramlibacter alkalitolerans sp. nov., alkali-tolerant bacterium isolated from soil of ginseng.</title>
        <authorList>
            <person name="Lee D.H."/>
            <person name="Cha C.J."/>
        </authorList>
    </citation>
    <scope>NUCLEOTIDE SEQUENCE [LARGE SCALE GENOMIC DNA]</scope>
    <source>
        <strain evidence="7 8">KACC 19305</strain>
    </source>
</reference>
<dbReference type="PANTHER" id="PTHR33529:SF2">
    <property type="entry name" value="LIPOPOLYSACCHARIDE EXPORT SYSTEM PERMEASE PROTEIN LPTG"/>
    <property type="match status" value="1"/>
</dbReference>
<dbReference type="Pfam" id="PF03739">
    <property type="entry name" value="LptF_LptG"/>
    <property type="match status" value="1"/>
</dbReference>
<evidence type="ECO:0000256" key="5">
    <source>
        <dbReference type="ARBA" id="ARBA00023136"/>
    </source>
</evidence>
<evidence type="ECO:0000256" key="6">
    <source>
        <dbReference type="SAM" id="Phobius"/>
    </source>
</evidence>
<comment type="subcellular location">
    <subcellularLocation>
        <location evidence="1">Cell membrane</location>
        <topology evidence="1">Multi-pass membrane protein</topology>
    </subcellularLocation>
</comment>
<gene>
    <name evidence="7" type="ORF">JI746_25600</name>
</gene>
<keyword evidence="8" id="KW-1185">Reference proteome</keyword>
<keyword evidence="2" id="KW-1003">Cell membrane</keyword>
<dbReference type="PANTHER" id="PTHR33529">
    <property type="entry name" value="SLR0882 PROTEIN-RELATED"/>
    <property type="match status" value="1"/>
</dbReference>
<dbReference type="Proteomes" id="UP000622707">
    <property type="component" value="Unassembled WGS sequence"/>
</dbReference>
<feature type="transmembrane region" description="Helical" evidence="6">
    <location>
        <begin position="324"/>
        <end position="345"/>
    </location>
</feature>
<protein>
    <submittedName>
        <fullName evidence="7">LptF/LptG family permease</fullName>
    </submittedName>
</protein>
<organism evidence="7 8">
    <name type="scientific">Ramlibacter alkalitolerans</name>
    <dbReference type="NCBI Taxonomy" id="2039631"/>
    <lineage>
        <taxon>Bacteria</taxon>
        <taxon>Pseudomonadati</taxon>
        <taxon>Pseudomonadota</taxon>
        <taxon>Betaproteobacteria</taxon>
        <taxon>Burkholderiales</taxon>
        <taxon>Comamonadaceae</taxon>
        <taxon>Ramlibacter</taxon>
    </lineage>
</organism>
<keyword evidence="5 6" id="KW-0472">Membrane</keyword>
<feature type="transmembrane region" description="Helical" evidence="6">
    <location>
        <begin position="53"/>
        <end position="75"/>
    </location>
</feature>
<evidence type="ECO:0000256" key="4">
    <source>
        <dbReference type="ARBA" id="ARBA00022989"/>
    </source>
</evidence>
<evidence type="ECO:0000313" key="7">
    <source>
        <dbReference type="EMBL" id="MBL0428506.1"/>
    </source>
</evidence>
<proteinExistence type="predicted"/>
<evidence type="ECO:0000256" key="3">
    <source>
        <dbReference type="ARBA" id="ARBA00022692"/>
    </source>
</evidence>
<name>A0ABS1JXD0_9BURK</name>
<feature type="transmembrane region" description="Helical" evidence="6">
    <location>
        <begin position="300"/>
        <end position="318"/>
    </location>
</feature>
<keyword evidence="3 6" id="KW-0812">Transmembrane</keyword>
<feature type="transmembrane region" description="Helical" evidence="6">
    <location>
        <begin position="268"/>
        <end position="288"/>
    </location>
</feature>
<evidence type="ECO:0000256" key="1">
    <source>
        <dbReference type="ARBA" id="ARBA00004651"/>
    </source>
</evidence>
<evidence type="ECO:0000256" key="2">
    <source>
        <dbReference type="ARBA" id="ARBA00022475"/>
    </source>
</evidence>
<accession>A0ABS1JXD0</accession>
<keyword evidence="4 6" id="KW-1133">Transmembrane helix</keyword>
<feature type="transmembrane region" description="Helical" evidence="6">
    <location>
        <begin position="96"/>
        <end position="114"/>
    </location>
</feature>
<sequence>MSSYLRRRVGSQILVLLLAIGALIQVLELLDVTTDVLRRDQGLRGILYYALLRTPSVLVMALPPAVLIGTLLALHSMARNLEITSMRASGIGVMRMLGYLLPLGCVLALAQFALSETVLPGADNDLKEWWSASAPADDVSSRLWAPTRGGTAALDSVSPDGRLLKGVRLYVRSPDGLIARRIVARQARWNGKAWLLEDVWETRLVEGRVVREHAQQREWDTNLRPDDVLRLDVDHPRLSSSMLAEVIAGTRAGTLPHRYYQTVFYRSFTAPLGIFVMLLLALPTACLLPRSTTGGRAMATALVLGLGYLLFDGVIAALGTSARWSPLLIALAAPIVFVLIGLLQLHACERV</sequence>